<reference evidence="2 3" key="1">
    <citation type="journal article" date="2010" name="Cell">
        <title>The genome of Naegleria gruberi illuminates early eukaryotic versatility.</title>
        <authorList>
            <person name="Fritz-Laylin L.K."/>
            <person name="Prochnik S.E."/>
            <person name="Ginger M.L."/>
            <person name="Dacks J.B."/>
            <person name="Carpenter M.L."/>
            <person name="Field M.C."/>
            <person name="Kuo A."/>
            <person name="Paredez A."/>
            <person name="Chapman J."/>
            <person name="Pham J."/>
            <person name="Shu S."/>
            <person name="Neupane R."/>
            <person name="Cipriano M."/>
            <person name="Mancuso J."/>
            <person name="Tu H."/>
            <person name="Salamov A."/>
            <person name="Lindquist E."/>
            <person name="Shapiro H."/>
            <person name="Lucas S."/>
            <person name="Grigoriev I.V."/>
            <person name="Cande W.Z."/>
            <person name="Fulton C."/>
            <person name="Rokhsar D.S."/>
            <person name="Dawson S.C."/>
        </authorList>
    </citation>
    <scope>NUCLEOTIDE SEQUENCE [LARGE SCALE GENOMIC DNA]</scope>
    <source>
        <strain evidence="2 3">NEG-M</strain>
    </source>
</reference>
<feature type="compositionally biased region" description="Low complexity" evidence="1">
    <location>
        <begin position="226"/>
        <end position="235"/>
    </location>
</feature>
<protein>
    <submittedName>
        <fullName evidence="2">Ankyrin repeat domain-containing protein</fullName>
    </submittedName>
</protein>
<sequence>MASTASDSTDSLVVEPINLSLMNFVSSSTSNCLSSAMNHIGQSSNNHNNYHSDRKAFSCATPVSTGELLPHEERLQKRSDLLQLFEIEPALSSVGGDLVRHSTSALFSQRVQCRVEDYIDDYLSRISQQVRIPRYSHKILPKLPPTQPSTSSTTTTPNENTNPIETTTTSSNNEKNKIDMDDDFKSAASTDKRVTMDLLTYLQNKETYETTNANRNKQATRGTHQSSSSFGAAAALGKFSRPKAPTRMKEERMSAIITDTSFLNTTYSCDISTSSNKPVEQSPSRKKLSIFGKPSPPPIPQKETVFSTPTKMDPAQDEKTKSPPTIEATLSGNSQHSFSPIRRIARERIVGPHVADFVCDLTYPNFQNASVVHLAAKYNHVDILQWLLECCCDHDCSKDSPTGETAEHSKKCKQRQAKLWVLQDKQEMTPLFYGVGGNDLGEKAHDACVFLCSQPSVQEKQLNFIPDQYGNLPIVLALKRKDYELCDMLQLFGAKLDITVGVGILGESLLHGAFRDCNMDMSQYICKYMPRLLLKKNQREEHALFACLRDYRTINTHSSNSSSNLLDLTEKKTRVERRMSNLVVINKNTSGKYYLFLKDILSNGTTLFGTELFEKALLMKNSFGYNVLMQAVCFNDVDCVKTICKFLFEYTLKNPDKFKFVSSMVFDRDKEGKTIFHISMDFAVRMMSKKPDDFLPWLNGFEWLMTWLEQNFLCHPGNDIVVKTPLTLYNFLSIKDNSGKTAFDIISTMDFTRSEWATIKDCLTQATDKWQKEKSISGSASSLVFDMGEKQGLVAILKSKFKRNK</sequence>
<organism evidence="3">
    <name type="scientific">Naegleria gruberi</name>
    <name type="common">Amoeba</name>
    <dbReference type="NCBI Taxonomy" id="5762"/>
    <lineage>
        <taxon>Eukaryota</taxon>
        <taxon>Discoba</taxon>
        <taxon>Heterolobosea</taxon>
        <taxon>Tetramitia</taxon>
        <taxon>Eutetramitia</taxon>
        <taxon>Vahlkampfiidae</taxon>
        <taxon>Naegleria</taxon>
    </lineage>
</organism>
<feature type="compositionally biased region" description="Low complexity" evidence="1">
    <location>
        <begin position="148"/>
        <end position="173"/>
    </location>
</feature>
<feature type="region of interest" description="Disordered" evidence="1">
    <location>
        <begin position="137"/>
        <end position="181"/>
    </location>
</feature>
<proteinExistence type="predicted"/>
<gene>
    <name evidence="2" type="ORF">NAEGRDRAFT_57277</name>
</gene>
<evidence type="ECO:0000313" key="2">
    <source>
        <dbReference type="EMBL" id="EFC47547.1"/>
    </source>
</evidence>
<dbReference type="Proteomes" id="UP000006671">
    <property type="component" value="Unassembled WGS sequence"/>
</dbReference>
<dbReference type="OrthoDB" id="10261989at2759"/>
<dbReference type="Gene3D" id="1.25.40.20">
    <property type="entry name" value="Ankyrin repeat-containing domain"/>
    <property type="match status" value="1"/>
</dbReference>
<name>D2V6C5_NAEGR</name>
<dbReference type="RefSeq" id="XP_002680291.1">
    <property type="nucleotide sequence ID" value="XM_002680245.1"/>
</dbReference>
<dbReference type="VEuPathDB" id="AmoebaDB:NAEGRDRAFT_57277"/>
<dbReference type="KEGG" id="ngr:NAEGRDRAFT_57277"/>
<dbReference type="GeneID" id="8861615"/>
<feature type="region of interest" description="Disordered" evidence="1">
    <location>
        <begin position="209"/>
        <end position="249"/>
    </location>
</feature>
<feature type="compositionally biased region" description="Polar residues" evidence="1">
    <location>
        <begin position="209"/>
        <end position="225"/>
    </location>
</feature>
<evidence type="ECO:0000313" key="3">
    <source>
        <dbReference type="Proteomes" id="UP000006671"/>
    </source>
</evidence>
<dbReference type="SUPFAM" id="SSF48403">
    <property type="entry name" value="Ankyrin repeat"/>
    <property type="match status" value="1"/>
</dbReference>
<dbReference type="InterPro" id="IPR036770">
    <property type="entry name" value="Ankyrin_rpt-contain_sf"/>
</dbReference>
<feature type="region of interest" description="Disordered" evidence="1">
    <location>
        <begin position="272"/>
        <end position="334"/>
    </location>
</feature>
<dbReference type="InterPro" id="IPR002110">
    <property type="entry name" value="Ankyrin_rpt"/>
</dbReference>
<dbReference type="OMA" id="KNQREEH"/>
<dbReference type="Pfam" id="PF00023">
    <property type="entry name" value="Ank"/>
    <property type="match status" value="1"/>
</dbReference>
<evidence type="ECO:0000256" key="1">
    <source>
        <dbReference type="SAM" id="MobiDB-lite"/>
    </source>
</evidence>
<keyword evidence="3" id="KW-1185">Reference proteome</keyword>
<dbReference type="AlphaFoldDB" id="D2V6C5"/>
<feature type="compositionally biased region" description="Polar residues" evidence="1">
    <location>
        <begin position="272"/>
        <end position="282"/>
    </location>
</feature>
<dbReference type="InParanoid" id="D2V6C5"/>
<dbReference type="SMART" id="SM00248">
    <property type="entry name" value="ANK"/>
    <property type="match status" value="4"/>
</dbReference>
<accession>D2V6C5</accession>
<dbReference type="EMBL" id="GG738854">
    <property type="protein sequence ID" value="EFC47547.1"/>
    <property type="molecule type" value="Genomic_DNA"/>
</dbReference>